<gene>
    <name evidence="2" type="ORF">G4177_06320</name>
</gene>
<keyword evidence="3" id="KW-1185">Reference proteome</keyword>
<protein>
    <recommendedName>
        <fullName evidence="4">CopG family transcriptional regulator</fullName>
    </recommendedName>
</protein>
<dbReference type="EMBL" id="JAAIYO010000001">
    <property type="protein sequence ID" value="MBE4747793.1"/>
    <property type="molecule type" value="Genomic_DNA"/>
</dbReference>
<proteinExistence type="predicted"/>
<comment type="caution">
    <text evidence="2">The sequence shown here is derived from an EMBL/GenBank/DDBJ whole genome shotgun (WGS) entry which is preliminary data.</text>
</comment>
<evidence type="ECO:0000256" key="1">
    <source>
        <dbReference type="SAM" id="MobiDB-lite"/>
    </source>
</evidence>
<evidence type="ECO:0008006" key="4">
    <source>
        <dbReference type="Google" id="ProtNLM"/>
    </source>
</evidence>
<feature type="region of interest" description="Disordered" evidence="1">
    <location>
        <begin position="60"/>
        <end position="92"/>
    </location>
</feature>
<dbReference type="Proteomes" id="UP001516472">
    <property type="component" value="Unassembled WGS sequence"/>
</dbReference>
<reference evidence="2 3" key="1">
    <citation type="submission" date="2020-02" db="EMBL/GenBank/DDBJ databases">
        <authorList>
            <person name="Babadi Z.K."/>
            <person name="Risdian C."/>
            <person name="Ebrahimipour G.H."/>
            <person name="Wink J."/>
        </authorList>
    </citation>
    <scope>NUCLEOTIDE SEQUENCE [LARGE SCALE GENOMIC DNA]</scope>
    <source>
        <strain evidence="2 3">ZKHCc1 1396</strain>
    </source>
</reference>
<sequence>MSPVLPPPEEDGELVNSGLQLPKFLNDRLKEIAAQRGKSRNWVAKHFLLWALKQYEQEEGSVASASAPSAAPASNPSESASAGGARSRRPKK</sequence>
<evidence type="ECO:0000313" key="3">
    <source>
        <dbReference type="Proteomes" id="UP001516472"/>
    </source>
</evidence>
<feature type="compositionally biased region" description="Low complexity" evidence="1">
    <location>
        <begin position="60"/>
        <end position="85"/>
    </location>
</feature>
<organism evidence="2 3">
    <name type="scientific">Corallococcus soli</name>
    <dbReference type="NCBI Taxonomy" id="2710757"/>
    <lineage>
        <taxon>Bacteria</taxon>
        <taxon>Pseudomonadati</taxon>
        <taxon>Myxococcota</taxon>
        <taxon>Myxococcia</taxon>
        <taxon>Myxococcales</taxon>
        <taxon>Cystobacterineae</taxon>
        <taxon>Myxococcaceae</taxon>
        <taxon>Corallococcus</taxon>
    </lineage>
</organism>
<evidence type="ECO:0000313" key="2">
    <source>
        <dbReference type="EMBL" id="MBE4747793.1"/>
    </source>
</evidence>
<name>A0ABR9PIN5_9BACT</name>
<dbReference type="RefSeq" id="WP_193347149.1">
    <property type="nucleotide sequence ID" value="NZ_CBCSIP010000428.1"/>
</dbReference>
<accession>A0ABR9PIN5</accession>